<reference evidence="6 7" key="1">
    <citation type="submission" date="2014-05" db="EMBL/GenBank/DDBJ databases">
        <title>Genome Sequence of Flavobacterium sp. EM1321.</title>
        <authorList>
            <person name="Shin S.-K."/>
            <person name="Yi H."/>
        </authorList>
    </citation>
    <scope>NUCLEOTIDE SEQUENCE [LARGE SCALE GENOMIC DNA]</scope>
    <source>
        <strain evidence="6 7">EM1321</strain>
    </source>
</reference>
<evidence type="ECO:0000256" key="2">
    <source>
        <dbReference type="ARBA" id="ARBA00009477"/>
    </source>
</evidence>
<feature type="domain" description="Multidrug resistance protein MdtA-like C-terminal permuted SH3" evidence="5">
    <location>
        <begin position="283"/>
        <end position="344"/>
    </location>
</feature>
<gene>
    <name evidence="6" type="ORF">FEM21_30690</name>
</gene>
<dbReference type="GO" id="GO:0030313">
    <property type="term" value="C:cell envelope"/>
    <property type="evidence" value="ECO:0007669"/>
    <property type="project" value="UniProtKB-SubCell"/>
</dbReference>
<feature type="domain" description="Multidrug resistance protein MdtA-like barrel-sandwich hybrid" evidence="3">
    <location>
        <begin position="59"/>
        <end position="182"/>
    </location>
</feature>
<dbReference type="Pfam" id="PF25967">
    <property type="entry name" value="RND-MFP_C"/>
    <property type="match status" value="1"/>
</dbReference>
<feature type="domain" description="Multidrug resistance protein MdtA-like beta-barrel" evidence="4">
    <location>
        <begin position="218"/>
        <end position="277"/>
    </location>
</feature>
<dbReference type="PANTHER" id="PTHR30158:SF23">
    <property type="entry name" value="MULTIDRUG RESISTANCE PROTEIN MEXA"/>
    <property type="match status" value="1"/>
</dbReference>
<dbReference type="AlphaFoldDB" id="A0A066WMU4"/>
<dbReference type="PROSITE" id="PS51257">
    <property type="entry name" value="PROKAR_LIPOPROTEIN"/>
    <property type="match status" value="1"/>
</dbReference>
<dbReference type="Gene3D" id="1.10.287.470">
    <property type="entry name" value="Helix hairpin bin"/>
    <property type="match status" value="1"/>
</dbReference>
<dbReference type="EMBL" id="JNCA01000032">
    <property type="protein sequence ID" value="KDN53903.1"/>
    <property type="molecule type" value="Genomic_DNA"/>
</dbReference>
<dbReference type="eggNOG" id="COG0845">
    <property type="taxonomic scope" value="Bacteria"/>
</dbReference>
<dbReference type="InterPro" id="IPR006143">
    <property type="entry name" value="RND_pump_MFP"/>
</dbReference>
<sequence length="371" mass="40720">MKKKYFIGALLLSLGLFSCKKEETKTALPVMPYKVIAIDKSNTTLLAEYPATLEGVTDIDIRAKVDGYIEKIYVQEGQEVKKGQLLFKLETQTADQEASAAKAKVTAAQVEVNRLKPLVERNIISDVQLETAKANLASAKSTYQSIIEKINYASIKSPVNGIVGTLPLRLGSYVSSQTAEPLTRISDVSTIYAYFSMNEKQQLDITMNSAGKTFQEKIAQMPNVNLILSNGMEYDQKGKIETFSGQANTQTGSFNVRARFSNANKLLRSGGTGIVKIPTNLQDVIIIPQNATLEMQDKRIVLSYDKDNKVVAKPVEVREVPGGKFYVVDKGLNVDDNILIEGIGIISEGTKIKPELVANPVLANLHSKEIK</sequence>
<dbReference type="Gene3D" id="2.40.420.20">
    <property type="match status" value="1"/>
</dbReference>
<dbReference type="STRING" id="1492738.FEM21_30690"/>
<proteinExistence type="inferred from homology"/>
<name>A0A066WMU4_9FLAO</name>
<comment type="caution">
    <text evidence="6">The sequence shown here is derived from an EMBL/GenBank/DDBJ whole genome shotgun (WGS) entry which is preliminary data.</text>
</comment>
<dbReference type="PATRIC" id="fig|1492738.3.peg.3054"/>
<dbReference type="Proteomes" id="UP000027064">
    <property type="component" value="Unassembled WGS sequence"/>
</dbReference>
<dbReference type="RefSeq" id="WP_035662228.1">
    <property type="nucleotide sequence ID" value="NZ_JNCA01000032.1"/>
</dbReference>
<comment type="similarity">
    <text evidence="2">Belongs to the membrane fusion protein (MFP) (TC 8.A.1) family.</text>
</comment>
<dbReference type="OrthoDB" id="9801814at2"/>
<evidence type="ECO:0000256" key="1">
    <source>
        <dbReference type="ARBA" id="ARBA00004196"/>
    </source>
</evidence>
<dbReference type="GO" id="GO:0005886">
    <property type="term" value="C:plasma membrane"/>
    <property type="evidence" value="ECO:0007669"/>
    <property type="project" value="TreeGrafter"/>
</dbReference>
<comment type="subcellular location">
    <subcellularLocation>
        <location evidence="1">Cell envelope</location>
    </subcellularLocation>
</comment>
<dbReference type="Pfam" id="PF25917">
    <property type="entry name" value="BSH_RND"/>
    <property type="match status" value="1"/>
</dbReference>
<dbReference type="NCBIfam" id="TIGR01730">
    <property type="entry name" value="RND_mfp"/>
    <property type="match status" value="1"/>
</dbReference>
<evidence type="ECO:0000313" key="6">
    <source>
        <dbReference type="EMBL" id="KDN53903.1"/>
    </source>
</evidence>
<dbReference type="Pfam" id="PF25944">
    <property type="entry name" value="Beta-barrel_RND"/>
    <property type="match status" value="1"/>
</dbReference>
<keyword evidence="7" id="KW-1185">Reference proteome</keyword>
<evidence type="ECO:0000313" key="7">
    <source>
        <dbReference type="Proteomes" id="UP000027064"/>
    </source>
</evidence>
<accession>A0A066WMU4</accession>
<dbReference type="InterPro" id="IPR058625">
    <property type="entry name" value="MdtA-like_BSH"/>
</dbReference>
<organism evidence="6 7">
    <name type="scientific">Flavobacterium seoulense</name>
    <dbReference type="NCBI Taxonomy" id="1492738"/>
    <lineage>
        <taxon>Bacteria</taxon>
        <taxon>Pseudomonadati</taxon>
        <taxon>Bacteroidota</taxon>
        <taxon>Flavobacteriia</taxon>
        <taxon>Flavobacteriales</taxon>
        <taxon>Flavobacteriaceae</taxon>
        <taxon>Flavobacterium</taxon>
    </lineage>
</organism>
<evidence type="ECO:0000259" key="3">
    <source>
        <dbReference type="Pfam" id="PF25917"/>
    </source>
</evidence>
<dbReference type="SUPFAM" id="SSF111369">
    <property type="entry name" value="HlyD-like secretion proteins"/>
    <property type="match status" value="1"/>
</dbReference>
<protein>
    <submittedName>
        <fullName evidence="6">Secretion protein HlyD</fullName>
    </submittedName>
</protein>
<dbReference type="GO" id="GO:0046677">
    <property type="term" value="P:response to antibiotic"/>
    <property type="evidence" value="ECO:0007669"/>
    <property type="project" value="TreeGrafter"/>
</dbReference>
<dbReference type="PANTHER" id="PTHR30158">
    <property type="entry name" value="ACRA/E-RELATED COMPONENT OF DRUG EFFLUX TRANSPORTER"/>
    <property type="match status" value="1"/>
</dbReference>
<dbReference type="InterPro" id="IPR058626">
    <property type="entry name" value="MdtA-like_b-barrel"/>
</dbReference>
<dbReference type="InterPro" id="IPR058627">
    <property type="entry name" value="MdtA-like_C"/>
</dbReference>
<dbReference type="Gene3D" id="2.40.30.170">
    <property type="match status" value="1"/>
</dbReference>
<evidence type="ECO:0000259" key="4">
    <source>
        <dbReference type="Pfam" id="PF25944"/>
    </source>
</evidence>
<dbReference type="Gene3D" id="2.40.50.100">
    <property type="match status" value="1"/>
</dbReference>
<evidence type="ECO:0000259" key="5">
    <source>
        <dbReference type="Pfam" id="PF25967"/>
    </source>
</evidence>
<dbReference type="GO" id="GO:0022857">
    <property type="term" value="F:transmembrane transporter activity"/>
    <property type="evidence" value="ECO:0007669"/>
    <property type="project" value="InterPro"/>
</dbReference>